<dbReference type="EMBL" id="ATCN01000050">
    <property type="protein sequence ID" value="EPR79994.1"/>
    <property type="molecule type" value="Genomic_DNA"/>
</dbReference>
<sequence>LIENNIENRMFIQKAELFQNTGNIEDIPLNFIAYKIFREGKQCNPYKNNYFEINEEYKKNAQKFIKRLSTTNIMKIYYELEKILLLSPISVIESMVEEVIKFSSSIETMASVINQFHSAIRDIFYFYILNYIIETEINNYKEFNDKIFNVSKLLGLLDVNYKIIKKILRKLLKRKKFYYYNLLEIIIKKEEDMIFYKKIYKTIKNIEVEIFKYENCFINERIELLDKYKELKNKIKYILKENDNGKIKIPEKNNFYNFIKYLTPLEIKNIKLNEDMNNLIIKDFKDNFPVEYIGIRCFILFINKVKVEEWMIIKIEELCNSKYEDIRLIANSSLANIKVREMELKDLEDGEIRKRNMDDKSLRDSKRMKEP</sequence>
<dbReference type="HOGENOM" id="CLU_747160_0_0_1"/>
<dbReference type="OrthoDB" id="10548866at2759"/>
<proteinExistence type="predicted"/>
<dbReference type="InParanoid" id="S7XLN8"/>
<dbReference type="Proteomes" id="UP000014978">
    <property type="component" value="Unassembled WGS sequence"/>
</dbReference>
<protein>
    <submittedName>
        <fullName evidence="1">Uncharacterized protein</fullName>
    </submittedName>
</protein>
<evidence type="ECO:0000313" key="2">
    <source>
        <dbReference type="Proteomes" id="UP000014978"/>
    </source>
</evidence>
<name>S7XLN8_SPRLO</name>
<comment type="caution">
    <text evidence="1">The sequence shown here is derived from an EMBL/GenBank/DDBJ whole genome shotgun (WGS) entry which is preliminary data.</text>
</comment>
<keyword evidence="2" id="KW-1185">Reference proteome</keyword>
<organism evidence="1 2">
    <name type="scientific">Spraguea lophii (strain 42_110)</name>
    <name type="common">Microsporidian parasite</name>
    <dbReference type="NCBI Taxonomy" id="1358809"/>
    <lineage>
        <taxon>Eukaryota</taxon>
        <taxon>Fungi</taxon>
        <taxon>Fungi incertae sedis</taxon>
        <taxon>Microsporidia</taxon>
        <taxon>Spragueidae</taxon>
        <taxon>Spraguea</taxon>
    </lineage>
</organism>
<evidence type="ECO:0000313" key="1">
    <source>
        <dbReference type="EMBL" id="EPR79994.1"/>
    </source>
</evidence>
<dbReference type="VEuPathDB" id="MicrosporidiaDB:SLOPH_1119"/>
<feature type="non-terminal residue" evidence="1">
    <location>
        <position position="1"/>
    </location>
</feature>
<accession>S7XLN8</accession>
<dbReference type="AlphaFoldDB" id="S7XLN8"/>
<reference evidence="2" key="1">
    <citation type="journal article" date="2013" name="PLoS Genet.">
        <title>The genome of Spraguea lophii and the basis of host-microsporidian interactions.</title>
        <authorList>
            <person name="Campbell S.E."/>
            <person name="Williams T.A."/>
            <person name="Yousuf A."/>
            <person name="Soanes D.M."/>
            <person name="Paszkiewicz K.H."/>
            <person name="Williams B.A.P."/>
        </authorList>
    </citation>
    <scope>NUCLEOTIDE SEQUENCE [LARGE SCALE GENOMIC DNA]</scope>
    <source>
        <strain evidence="2">42_110</strain>
    </source>
</reference>
<gene>
    <name evidence="1" type="ORF">SLOPH_1119</name>
</gene>